<dbReference type="EMBL" id="KZ992986">
    <property type="protein sequence ID" value="RKP05975.1"/>
    <property type="molecule type" value="Genomic_DNA"/>
</dbReference>
<evidence type="ECO:0000313" key="1">
    <source>
        <dbReference type="EMBL" id="RKP05975.1"/>
    </source>
</evidence>
<sequence length="89" mass="10554">SQYRTYCGSKARYMNEQFIERFDLDLITLPDTLPDWFVGQRQMLVCMLLRRGCMRSADALGTMRSWTTRRSCIKRKCSNTPRKLPRKQA</sequence>
<feature type="non-terminal residue" evidence="1">
    <location>
        <position position="1"/>
    </location>
</feature>
<dbReference type="Proteomes" id="UP000271241">
    <property type="component" value="Unassembled WGS sequence"/>
</dbReference>
<keyword evidence="2" id="KW-1185">Reference proteome</keyword>
<proteinExistence type="predicted"/>
<gene>
    <name evidence="1" type="ORF">THASP1DRAFT_19078</name>
</gene>
<accession>A0A4P9XJP1</accession>
<reference evidence="2" key="1">
    <citation type="journal article" date="2018" name="Nat. Microbiol.">
        <title>Leveraging single-cell genomics to expand the fungal tree of life.</title>
        <authorList>
            <person name="Ahrendt S.R."/>
            <person name="Quandt C.A."/>
            <person name="Ciobanu D."/>
            <person name="Clum A."/>
            <person name="Salamov A."/>
            <person name="Andreopoulos B."/>
            <person name="Cheng J.F."/>
            <person name="Woyke T."/>
            <person name="Pelin A."/>
            <person name="Henrissat B."/>
            <person name="Reynolds N.K."/>
            <person name="Benny G.L."/>
            <person name="Smith M.E."/>
            <person name="James T.Y."/>
            <person name="Grigoriev I.V."/>
        </authorList>
    </citation>
    <scope>NUCLEOTIDE SEQUENCE [LARGE SCALE GENOMIC DNA]</scope>
    <source>
        <strain evidence="2">RSA 1356</strain>
    </source>
</reference>
<organism evidence="1 2">
    <name type="scientific">Thamnocephalis sphaerospora</name>
    <dbReference type="NCBI Taxonomy" id="78915"/>
    <lineage>
        <taxon>Eukaryota</taxon>
        <taxon>Fungi</taxon>
        <taxon>Fungi incertae sedis</taxon>
        <taxon>Zoopagomycota</taxon>
        <taxon>Zoopagomycotina</taxon>
        <taxon>Zoopagomycetes</taxon>
        <taxon>Zoopagales</taxon>
        <taxon>Sigmoideomycetaceae</taxon>
        <taxon>Thamnocephalis</taxon>
    </lineage>
</organism>
<dbReference type="OrthoDB" id="6375174at2759"/>
<name>A0A4P9XJP1_9FUNG</name>
<evidence type="ECO:0000313" key="2">
    <source>
        <dbReference type="Proteomes" id="UP000271241"/>
    </source>
</evidence>
<protein>
    <submittedName>
        <fullName evidence="1">Uncharacterized protein</fullName>
    </submittedName>
</protein>
<dbReference type="AlphaFoldDB" id="A0A4P9XJP1"/>